<dbReference type="EMBL" id="QVQW01000008">
    <property type="protein sequence ID" value="RKU47562.1"/>
    <property type="molecule type" value="Genomic_DNA"/>
</dbReference>
<evidence type="ECO:0000313" key="2">
    <source>
        <dbReference type="EMBL" id="RKU47562.1"/>
    </source>
</evidence>
<dbReference type="STRING" id="177199.A0A420YI68"/>
<proteinExistence type="predicted"/>
<dbReference type="PANTHER" id="PTHR34365:SF7">
    <property type="entry name" value="GLYCINE-RICH DOMAIN-CONTAINING PROTEIN 1"/>
    <property type="match status" value="1"/>
</dbReference>
<feature type="compositionally biased region" description="Basic and acidic residues" evidence="1">
    <location>
        <begin position="165"/>
        <end position="177"/>
    </location>
</feature>
<dbReference type="OrthoDB" id="2684236at2759"/>
<feature type="region of interest" description="Disordered" evidence="1">
    <location>
        <begin position="165"/>
        <end position="185"/>
    </location>
</feature>
<dbReference type="Proteomes" id="UP000275385">
    <property type="component" value="Unassembled WGS sequence"/>
</dbReference>
<protein>
    <submittedName>
        <fullName evidence="2">Uncharacterized protein</fullName>
    </submittedName>
</protein>
<organism evidence="2 3">
    <name type="scientific">Coniochaeta pulveracea</name>
    <dbReference type="NCBI Taxonomy" id="177199"/>
    <lineage>
        <taxon>Eukaryota</taxon>
        <taxon>Fungi</taxon>
        <taxon>Dikarya</taxon>
        <taxon>Ascomycota</taxon>
        <taxon>Pezizomycotina</taxon>
        <taxon>Sordariomycetes</taxon>
        <taxon>Sordariomycetidae</taxon>
        <taxon>Coniochaetales</taxon>
        <taxon>Coniochaetaceae</taxon>
        <taxon>Coniochaeta</taxon>
    </lineage>
</organism>
<keyword evidence="3" id="KW-1185">Reference proteome</keyword>
<dbReference type="PANTHER" id="PTHR34365">
    <property type="entry name" value="ENOLASE (DUF1399)"/>
    <property type="match status" value="1"/>
</dbReference>
<dbReference type="AlphaFoldDB" id="A0A420YI68"/>
<sequence>MQLNTPEGVLVPTLDIDLAWHTHQLSPQHYFHFTVAKTGAFTDHNDKIDEDKVGISFDWMSKTYQEKYGEVYSECICWFYEALRYKHTISSRRIPFLGRKGRPVTECDSEASKASWPPIQESAHISSHPAVHAVQETNMYRRRQRQQFAGDLDEAYSKLLKEANKSLKKRSTSESEKPSIGATRTRLLQLLR</sequence>
<evidence type="ECO:0000313" key="3">
    <source>
        <dbReference type="Proteomes" id="UP000275385"/>
    </source>
</evidence>
<evidence type="ECO:0000256" key="1">
    <source>
        <dbReference type="SAM" id="MobiDB-lite"/>
    </source>
</evidence>
<accession>A0A420YI68</accession>
<dbReference type="InterPro" id="IPR009836">
    <property type="entry name" value="GRDP-like"/>
</dbReference>
<gene>
    <name evidence="2" type="ORF">DL546_006872</name>
</gene>
<comment type="caution">
    <text evidence="2">The sequence shown here is derived from an EMBL/GenBank/DDBJ whole genome shotgun (WGS) entry which is preliminary data.</text>
</comment>
<reference evidence="2 3" key="1">
    <citation type="submission" date="2018-08" db="EMBL/GenBank/DDBJ databases">
        <title>Draft genome of the lignicolous fungus Coniochaeta pulveracea.</title>
        <authorList>
            <person name="Borstlap C.J."/>
            <person name="De Witt R.N."/>
            <person name="Botha A."/>
            <person name="Volschenk H."/>
        </authorList>
    </citation>
    <scope>NUCLEOTIDE SEQUENCE [LARGE SCALE GENOMIC DNA]</scope>
    <source>
        <strain evidence="2 3">CAB683</strain>
    </source>
</reference>
<name>A0A420YI68_9PEZI</name>
<dbReference type="Pfam" id="PF07173">
    <property type="entry name" value="GRDP-like"/>
    <property type="match status" value="1"/>
</dbReference>